<reference evidence="3" key="1">
    <citation type="journal article" date="2019" name="PLoS Negl. Trop. Dis.">
        <title>Revisiting the worldwide diversity of Leptospira species in the environment.</title>
        <authorList>
            <person name="Vincent A.T."/>
            <person name="Schiettekatte O."/>
            <person name="Bourhy P."/>
            <person name="Veyrier F.J."/>
            <person name="Picardeau M."/>
        </authorList>
    </citation>
    <scope>NUCLEOTIDE SEQUENCE [LARGE SCALE GENOMIC DNA]</scope>
    <source>
        <strain evidence="3">201400974</strain>
    </source>
</reference>
<feature type="domain" description="Response regulatory" evidence="2">
    <location>
        <begin position="2"/>
        <end position="115"/>
    </location>
</feature>
<protein>
    <submittedName>
        <fullName evidence="3">Response regulator</fullName>
    </submittedName>
</protein>
<evidence type="ECO:0000259" key="2">
    <source>
        <dbReference type="PROSITE" id="PS50110"/>
    </source>
</evidence>
<dbReference type="CDD" id="cd16936">
    <property type="entry name" value="HATPase_RsbW-like"/>
    <property type="match status" value="1"/>
</dbReference>
<dbReference type="InterPro" id="IPR052048">
    <property type="entry name" value="ST_Response_Regulator"/>
</dbReference>
<dbReference type="Gene3D" id="3.40.50.2300">
    <property type="match status" value="1"/>
</dbReference>
<dbReference type="Pfam" id="PF00072">
    <property type="entry name" value="Response_reg"/>
    <property type="match status" value="1"/>
</dbReference>
<dbReference type="GO" id="GO:0000160">
    <property type="term" value="P:phosphorelay signal transduction system"/>
    <property type="evidence" value="ECO:0007669"/>
    <property type="project" value="InterPro"/>
</dbReference>
<name>A0A4R9LQT9_9LEPT</name>
<dbReference type="Pfam" id="PF13581">
    <property type="entry name" value="HATPase_c_2"/>
    <property type="match status" value="1"/>
</dbReference>
<evidence type="ECO:0000313" key="4">
    <source>
        <dbReference type="Proteomes" id="UP000298264"/>
    </source>
</evidence>
<dbReference type="PANTHER" id="PTHR43228:SF1">
    <property type="entry name" value="TWO-COMPONENT RESPONSE REGULATOR ARR22"/>
    <property type="match status" value="1"/>
</dbReference>
<evidence type="ECO:0000256" key="1">
    <source>
        <dbReference type="PROSITE-ProRule" id="PRU00169"/>
    </source>
</evidence>
<organism evidence="3 4">
    <name type="scientific">Leptospira ilyithenensis</name>
    <dbReference type="NCBI Taxonomy" id="2484901"/>
    <lineage>
        <taxon>Bacteria</taxon>
        <taxon>Pseudomonadati</taxon>
        <taxon>Spirochaetota</taxon>
        <taxon>Spirochaetia</taxon>
        <taxon>Leptospirales</taxon>
        <taxon>Leptospiraceae</taxon>
        <taxon>Leptospira</taxon>
    </lineage>
</organism>
<dbReference type="SMART" id="SM00448">
    <property type="entry name" value="REC"/>
    <property type="match status" value="1"/>
</dbReference>
<proteinExistence type="predicted"/>
<dbReference type="SUPFAM" id="SSF55874">
    <property type="entry name" value="ATPase domain of HSP90 chaperone/DNA topoisomerase II/histidine kinase"/>
    <property type="match status" value="1"/>
</dbReference>
<keyword evidence="1" id="KW-0597">Phosphoprotein</keyword>
<dbReference type="CDD" id="cd00156">
    <property type="entry name" value="REC"/>
    <property type="match status" value="1"/>
</dbReference>
<dbReference type="PANTHER" id="PTHR43228">
    <property type="entry name" value="TWO-COMPONENT RESPONSE REGULATOR"/>
    <property type="match status" value="1"/>
</dbReference>
<dbReference type="SUPFAM" id="SSF52172">
    <property type="entry name" value="CheY-like"/>
    <property type="match status" value="1"/>
</dbReference>
<sequence length="295" mass="33651">MKILFVDDEENIRDLFSEYFKRDYEVWLASNGEEALNIALGSHFDLIISDISLPKLNGIQFIEKLRVKEIYTPFVVITGDSDIQIAIDVFRLGAVDFFLKPFKMESLRLRIKKFENADLDTVALYKSGDAMFNEGEYKISLLPKIRNINKYVALLVQQVVANPNIQEDDLLSLKVVFYELLSNAIEHGAAGITYKEKQTFLESGKDYFQFVEERCASCNYGKLITVSTKVTEKGVTVTIEDQGEGFVLAEVPDPIQNPGANLLSGRGIFLTKMNIDEIYYNEKGNIVRVFKEWTY</sequence>
<dbReference type="Proteomes" id="UP000298264">
    <property type="component" value="Unassembled WGS sequence"/>
</dbReference>
<dbReference type="InterPro" id="IPR036890">
    <property type="entry name" value="HATPase_C_sf"/>
</dbReference>
<dbReference type="InterPro" id="IPR011006">
    <property type="entry name" value="CheY-like_superfamily"/>
</dbReference>
<dbReference type="InterPro" id="IPR001789">
    <property type="entry name" value="Sig_transdc_resp-reg_receiver"/>
</dbReference>
<dbReference type="Gene3D" id="3.30.565.10">
    <property type="entry name" value="Histidine kinase-like ATPase, C-terminal domain"/>
    <property type="match status" value="1"/>
</dbReference>
<dbReference type="EMBL" id="RQHV01000048">
    <property type="protein sequence ID" value="TGN10161.1"/>
    <property type="molecule type" value="Genomic_DNA"/>
</dbReference>
<dbReference type="InterPro" id="IPR003594">
    <property type="entry name" value="HATPase_dom"/>
</dbReference>
<dbReference type="PROSITE" id="PS50110">
    <property type="entry name" value="RESPONSE_REGULATORY"/>
    <property type="match status" value="1"/>
</dbReference>
<accession>A0A4R9LQT9</accession>
<dbReference type="AlphaFoldDB" id="A0A4R9LQT9"/>
<feature type="modified residue" description="4-aspartylphosphate" evidence="1">
    <location>
        <position position="50"/>
    </location>
</feature>
<dbReference type="OrthoDB" id="5456285at2"/>
<evidence type="ECO:0000313" key="3">
    <source>
        <dbReference type="EMBL" id="TGN10161.1"/>
    </source>
</evidence>
<gene>
    <name evidence="3" type="ORF">EHS11_10375</name>
</gene>
<keyword evidence="4" id="KW-1185">Reference proteome</keyword>
<comment type="caution">
    <text evidence="3">The sequence shown here is derived from an EMBL/GenBank/DDBJ whole genome shotgun (WGS) entry which is preliminary data.</text>
</comment>
<dbReference type="RefSeq" id="WP_135764343.1">
    <property type="nucleotide sequence ID" value="NZ_RQHV01000048.1"/>
</dbReference>